<evidence type="ECO:0000313" key="9">
    <source>
        <dbReference type="EMBL" id="SDX88681.1"/>
    </source>
</evidence>
<comment type="subcellular location">
    <subcellularLocation>
        <location evidence="1">Cell inner membrane</location>
        <topology evidence="1">Multi-pass membrane protein</topology>
    </subcellularLocation>
</comment>
<dbReference type="NCBIfam" id="TIGR00786">
    <property type="entry name" value="dctM"/>
    <property type="match status" value="1"/>
</dbReference>
<sequence length="429" mass="45981">MGMLTVSIVFLILLFIGMPLAFTIGISASLFFVVDPYIPFSIAAQRMIGSLQNYPLLAVPFFVLAGNLMNATGITDRLIKFSTILTGHLIGGLAHVNIVLSALMGGLSGSAVADAAMESRILGPAMIKQGFDRAYTAAVTAMSSLITATIPPSIGFILYGYVGQVSIGRLFIAGIIPGILMAIVLMVTAYITSKKRGYAPVRPRRFTFSELRDSFLESIWALIFPLLLIGGIRFGLFTPTEGGAFAVVYAAIIGMFIYKELSWEKVKLALSQSVVDIGVILLIIACSGIFGYAIITDQVPQKVAVLITSVTTNPTLLLFIIMAFLFVAGMLMEATVNTLLLTPIFLPIIRSIGIDPVHFGIIMMTIVTLGGMTPPVGAVVYTVCSLLDVSVEKYVIQSIPFLVAIVVLIILFALVPDIVLILPRLIYGS</sequence>
<evidence type="ECO:0000256" key="5">
    <source>
        <dbReference type="ARBA" id="ARBA00022989"/>
    </source>
</evidence>
<reference evidence="10" key="1">
    <citation type="submission" date="2016-10" db="EMBL/GenBank/DDBJ databases">
        <authorList>
            <person name="Varghese N."/>
            <person name="Submissions S."/>
        </authorList>
    </citation>
    <scope>NUCLEOTIDE SEQUENCE [LARGE SCALE GENOMIC DNA]</scope>
    <source>
        <strain evidence="10">DSM 13490</strain>
    </source>
</reference>
<accession>A0A1H3FCG0</accession>
<evidence type="ECO:0000256" key="6">
    <source>
        <dbReference type="ARBA" id="ARBA00023136"/>
    </source>
</evidence>
<evidence type="ECO:0000313" key="10">
    <source>
        <dbReference type="Proteomes" id="UP000199266"/>
    </source>
</evidence>
<dbReference type="PANTHER" id="PTHR33362">
    <property type="entry name" value="SIALIC ACID TRAP TRANSPORTER PERMEASE PROTEIN SIAT-RELATED"/>
    <property type="match status" value="1"/>
</dbReference>
<keyword evidence="4 7" id="KW-0812">Transmembrane</keyword>
<feature type="transmembrane region" description="Helical" evidence="7">
    <location>
        <begin position="6"/>
        <end position="33"/>
    </location>
</feature>
<dbReference type="AlphaFoldDB" id="A0A1H3FCG0"/>
<dbReference type="PIRSF" id="PIRSF006066">
    <property type="entry name" value="HI0050"/>
    <property type="match status" value="1"/>
</dbReference>
<keyword evidence="6 7" id="KW-0472">Membrane</keyword>
<evidence type="ECO:0000256" key="3">
    <source>
        <dbReference type="ARBA" id="ARBA00022519"/>
    </source>
</evidence>
<feature type="transmembrane region" description="Helical" evidence="7">
    <location>
        <begin position="214"/>
        <end position="236"/>
    </location>
</feature>
<dbReference type="InterPro" id="IPR010656">
    <property type="entry name" value="DctM"/>
</dbReference>
<evidence type="ECO:0000256" key="1">
    <source>
        <dbReference type="ARBA" id="ARBA00004429"/>
    </source>
</evidence>
<feature type="domain" description="TRAP C4-dicarboxylate transport system permease DctM subunit" evidence="8">
    <location>
        <begin position="8"/>
        <end position="417"/>
    </location>
</feature>
<feature type="transmembrane region" description="Helical" evidence="7">
    <location>
        <begin position="134"/>
        <end position="159"/>
    </location>
</feature>
<feature type="transmembrane region" description="Helical" evidence="7">
    <location>
        <begin position="94"/>
        <end position="113"/>
    </location>
</feature>
<evidence type="ECO:0000256" key="2">
    <source>
        <dbReference type="ARBA" id="ARBA00022475"/>
    </source>
</evidence>
<feature type="transmembrane region" description="Helical" evidence="7">
    <location>
        <begin position="357"/>
        <end position="381"/>
    </location>
</feature>
<keyword evidence="3" id="KW-0997">Cell inner membrane</keyword>
<dbReference type="EMBL" id="FNPD01000005">
    <property type="protein sequence ID" value="SDX88681.1"/>
    <property type="molecule type" value="Genomic_DNA"/>
</dbReference>
<feature type="transmembrane region" description="Helical" evidence="7">
    <location>
        <begin position="242"/>
        <end position="261"/>
    </location>
</feature>
<feature type="transmembrane region" description="Helical" evidence="7">
    <location>
        <begin position="171"/>
        <end position="193"/>
    </location>
</feature>
<dbReference type="InterPro" id="IPR004681">
    <property type="entry name" value="TRAP_DctM"/>
</dbReference>
<feature type="transmembrane region" description="Helical" evidence="7">
    <location>
        <begin position="401"/>
        <end position="422"/>
    </location>
</feature>
<dbReference type="PANTHER" id="PTHR33362:SF4">
    <property type="entry name" value="2,3-DIKETO-L-GULONATE TRAP TRANSPORTER LARGE PERMEASE PROTEIN YIAN"/>
    <property type="match status" value="1"/>
</dbReference>
<feature type="transmembrane region" description="Helical" evidence="7">
    <location>
        <begin position="273"/>
        <end position="295"/>
    </location>
</feature>
<dbReference type="Proteomes" id="UP000199266">
    <property type="component" value="Unassembled WGS sequence"/>
</dbReference>
<evidence type="ECO:0000259" key="8">
    <source>
        <dbReference type="Pfam" id="PF06808"/>
    </source>
</evidence>
<dbReference type="Pfam" id="PF06808">
    <property type="entry name" value="DctM"/>
    <property type="match status" value="1"/>
</dbReference>
<dbReference type="GO" id="GO:0022857">
    <property type="term" value="F:transmembrane transporter activity"/>
    <property type="evidence" value="ECO:0007669"/>
    <property type="project" value="TreeGrafter"/>
</dbReference>
<protein>
    <submittedName>
        <fullName evidence="9">TRAP transporter, DctM subunit</fullName>
    </submittedName>
</protein>
<evidence type="ECO:0000256" key="7">
    <source>
        <dbReference type="SAM" id="Phobius"/>
    </source>
</evidence>
<keyword evidence="2" id="KW-1003">Cell membrane</keyword>
<feature type="transmembrane region" description="Helical" evidence="7">
    <location>
        <begin position="54"/>
        <end position="74"/>
    </location>
</feature>
<keyword evidence="10" id="KW-1185">Reference proteome</keyword>
<organism evidence="9 10">
    <name type="scientific">Acetomicrobium thermoterrenum DSM 13490</name>
    <dbReference type="NCBI Taxonomy" id="1120987"/>
    <lineage>
        <taxon>Bacteria</taxon>
        <taxon>Thermotogati</taxon>
        <taxon>Synergistota</taxon>
        <taxon>Synergistia</taxon>
        <taxon>Synergistales</taxon>
        <taxon>Acetomicrobiaceae</taxon>
        <taxon>Acetomicrobium</taxon>
    </lineage>
</organism>
<keyword evidence="5 7" id="KW-1133">Transmembrane helix</keyword>
<proteinExistence type="predicted"/>
<evidence type="ECO:0000256" key="4">
    <source>
        <dbReference type="ARBA" id="ARBA00022692"/>
    </source>
</evidence>
<dbReference type="RefSeq" id="WP_234945472.1">
    <property type="nucleotide sequence ID" value="NZ_FNPD01000005.1"/>
</dbReference>
<dbReference type="GO" id="GO:0005886">
    <property type="term" value="C:plasma membrane"/>
    <property type="evidence" value="ECO:0007669"/>
    <property type="project" value="UniProtKB-SubCell"/>
</dbReference>
<name>A0A1H3FCG0_9BACT</name>
<feature type="transmembrane region" description="Helical" evidence="7">
    <location>
        <begin position="315"/>
        <end position="345"/>
    </location>
</feature>
<gene>
    <name evidence="9" type="ORF">SAMN03080603_01000</name>
</gene>